<reference evidence="2" key="1">
    <citation type="submission" date="2023-04" db="EMBL/GenBank/DDBJ databases">
        <title>Black Yeasts Isolated from many extreme environments.</title>
        <authorList>
            <person name="Coleine C."/>
            <person name="Stajich J.E."/>
            <person name="Selbmann L."/>
        </authorList>
    </citation>
    <scope>NUCLEOTIDE SEQUENCE</scope>
    <source>
        <strain evidence="2">CCFEE 5312</strain>
    </source>
</reference>
<name>A0AAJ0DD87_9PEZI</name>
<accession>A0AAJ0DD87</accession>
<dbReference type="InterPro" id="IPR007138">
    <property type="entry name" value="ABM_dom"/>
</dbReference>
<dbReference type="Pfam" id="PF03992">
    <property type="entry name" value="ABM"/>
    <property type="match status" value="1"/>
</dbReference>
<sequence>MKDSIIVIASLKIAKGKKEEAEAIWRSLVSNIEETEDGKIVYDVFHHKTHDDGAEEYCLVEE</sequence>
<dbReference type="SUPFAM" id="SSF54909">
    <property type="entry name" value="Dimeric alpha+beta barrel"/>
    <property type="match status" value="1"/>
</dbReference>
<keyword evidence="3" id="KW-1185">Reference proteome</keyword>
<feature type="domain" description="ABM" evidence="1">
    <location>
        <begin position="5"/>
        <end position="62"/>
    </location>
</feature>
<evidence type="ECO:0000313" key="2">
    <source>
        <dbReference type="EMBL" id="KAK3047913.1"/>
    </source>
</evidence>
<evidence type="ECO:0000259" key="1">
    <source>
        <dbReference type="Pfam" id="PF03992"/>
    </source>
</evidence>
<dbReference type="AlphaFoldDB" id="A0AAJ0DD87"/>
<comment type="caution">
    <text evidence="2">The sequence shown here is derived from an EMBL/GenBank/DDBJ whole genome shotgun (WGS) entry which is preliminary data.</text>
</comment>
<dbReference type="EMBL" id="JAWDJX010000055">
    <property type="protein sequence ID" value="KAK3047913.1"/>
    <property type="molecule type" value="Genomic_DNA"/>
</dbReference>
<dbReference type="InterPro" id="IPR011008">
    <property type="entry name" value="Dimeric_a/b-barrel"/>
</dbReference>
<organism evidence="2 3">
    <name type="scientific">Extremus antarcticus</name>
    <dbReference type="NCBI Taxonomy" id="702011"/>
    <lineage>
        <taxon>Eukaryota</taxon>
        <taxon>Fungi</taxon>
        <taxon>Dikarya</taxon>
        <taxon>Ascomycota</taxon>
        <taxon>Pezizomycotina</taxon>
        <taxon>Dothideomycetes</taxon>
        <taxon>Dothideomycetidae</taxon>
        <taxon>Mycosphaerellales</taxon>
        <taxon>Extremaceae</taxon>
        <taxon>Extremus</taxon>
    </lineage>
</organism>
<dbReference type="Gene3D" id="3.30.70.100">
    <property type="match status" value="1"/>
</dbReference>
<evidence type="ECO:0000313" key="3">
    <source>
        <dbReference type="Proteomes" id="UP001271007"/>
    </source>
</evidence>
<dbReference type="Proteomes" id="UP001271007">
    <property type="component" value="Unassembled WGS sequence"/>
</dbReference>
<protein>
    <recommendedName>
        <fullName evidence="1">ABM domain-containing protein</fullName>
    </recommendedName>
</protein>
<gene>
    <name evidence="2" type="ORF">LTR09_010738</name>
</gene>
<proteinExistence type="predicted"/>